<comment type="caution">
    <text evidence="1">The sequence shown here is derived from an EMBL/GenBank/DDBJ whole genome shotgun (WGS) entry which is preliminary data.</text>
</comment>
<evidence type="ECO:0008006" key="2">
    <source>
        <dbReference type="Google" id="ProtNLM"/>
    </source>
</evidence>
<protein>
    <recommendedName>
        <fullName evidence="2">Integration host factor subunit beta</fullName>
    </recommendedName>
</protein>
<dbReference type="EMBL" id="BARS01011411">
    <property type="protein sequence ID" value="GAF89617.1"/>
    <property type="molecule type" value="Genomic_DNA"/>
</dbReference>
<dbReference type="InterPro" id="IPR000119">
    <property type="entry name" value="Hist_DNA-bd"/>
</dbReference>
<gene>
    <name evidence="1" type="ORF">S01H1_20764</name>
</gene>
<dbReference type="SUPFAM" id="SSF47729">
    <property type="entry name" value="IHF-like DNA-binding proteins"/>
    <property type="match status" value="1"/>
</dbReference>
<dbReference type="PANTHER" id="PTHR33175:SF2">
    <property type="entry name" value="INTEGRATION HOST FACTOR SUBUNIT ALPHA"/>
    <property type="match status" value="1"/>
</dbReference>
<dbReference type="PANTHER" id="PTHR33175">
    <property type="entry name" value="DNA-BINDING PROTEIN HU"/>
    <property type="match status" value="1"/>
</dbReference>
<organism evidence="1">
    <name type="scientific">marine sediment metagenome</name>
    <dbReference type="NCBI Taxonomy" id="412755"/>
    <lineage>
        <taxon>unclassified sequences</taxon>
        <taxon>metagenomes</taxon>
        <taxon>ecological metagenomes</taxon>
    </lineage>
</organism>
<dbReference type="Gene3D" id="4.10.520.10">
    <property type="entry name" value="IHF-like DNA-binding proteins"/>
    <property type="match status" value="1"/>
</dbReference>
<dbReference type="SMART" id="SM00411">
    <property type="entry name" value="BHL"/>
    <property type="match status" value="1"/>
</dbReference>
<name>X0TNA8_9ZZZZ</name>
<reference evidence="1" key="1">
    <citation type="journal article" date="2014" name="Front. Microbiol.">
        <title>High frequency of phylogenetically diverse reductive dehalogenase-homologous genes in deep subseafloor sedimentary metagenomes.</title>
        <authorList>
            <person name="Kawai M."/>
            <person name="Futagami T."/>
            <person name="Toyoda A."/>
            <person name="Takaki Y."/>
            <person name="Nishi S."/>
            <person name="Hori S."/>
            <person name="Arai W."/>
            <person name="Tsubouchi T."/>
            <person name="Morono Y."/>
            <person name="Uchiyama I."/>
            <person name="Ito T."/>
            <person name="Fujiyama A."/>
            <person name="Inagaki F."/>
            <person name="Takami H."/>
        </authorList>
    </citation>
    <scope>NUCLEOTIDE SEQUENCE</scope>
    <source>
        <strain evidence="1">Expedition CK06-06</strain>
    </source>
</reference>
<dbReference type="GO" id="GO:0003677">
    <property type="term" value="F:DNA binding"/>
    <property type="evidence" value="ECO:0007669"/>
    <property type="project" value="InterPro"/>
</dbReference>
<dbReference type="CDD" id="cd13836">
    <property type="entry name" value="IHF_B"/>
    <property type="match status" value="1"/>
</dbReference>
<dbReference type="Pfam" id="PF00216">
    <property type="entry name" value="Bac_DNA_binding"/>
    <property type="match status" value="1"/>
</dbReference>
<proteinExistence type="predicted"/>
<dbReference type="GO" id="GO:0005829">
    <property type="term" value="C:cytosol"/>
    <property type="evidence" value="ECO:0007669"/>
    <property type="project" value="TreeGrafter"/>
</dbReference>
<dbReference type="AlphaFoldDB" id="X0TNA8"/>
<dbReference type="PRINTS" id="PR01727">
    <property type="entry name" value="DNABINDINGHU"/>
</dbReference>
<accession>X0TNA8</accession>
<dbReference type="GO" id="GO:0030527">
    <property type="term" value="F:structural constituent of chromatin"/>
    <property type="evidence" value="ECO:0007669"/>
    <property type="project" value="InterPro"/>
</dbReference>
<dbReference type="InterPro" id="IPR010992">
    <property type="entry name" value="IHF-like_DNA-bd_dom_sf"/>
</dbReference>
<sequence>MSTVTKKELISRIAERTQAKRVLVKRIIQAFLDEIVSELCRNNRLEFRDFGVFETRTRAARIAQNPKTLERVEVPAKRTVKFKMGRLMRGNLRVPTAESAEVK</sequence>
<evidence type="ECO:0000313" key="1">
    <source>
        <dbReference type="EMBL" id="GAF89617.1"/>
    </source>
</evidence>